<keyword evidence="5" id="KW-0406">Ion transport</keyword>
<feature type="transmembrane region" description="Helical" evidence="7">
    <location>
        <begin position="275"/>
        <end position="294"/>
    </location>
</feature>
<evidence type="ECO:0000256" key="5">
    <source>
        <dbReference type="ARBA" id="ARBA00023065"/>
    </source>
</evidence>
<feature type="transmembrane region" description="Helical" evidence="7">
    <location>
        <begin position="33"/>
        <end position="51"/>
    </location>
</feature>
<feature type="transmembrane region" description="Helical" evidence="7">
    <location>
        <begin position="332"/>
        <end position="355"/>
    </location>
</feature>
<evidence type="ECO:0000256" key="4">
    <source>
        <dbReference type="ARBA" id="ARBA00022989"/>
    </source>
</evidence>
<dbReference type="RefSeq" id="WP_206558905.1">
    <property type="nucleotide sequence ID" value="NZ_JAFKCZ010000002.1"/>
</dbReference>
<sequence length="397" mass="41757">MNHLPLELITLGGLMLLALLAEALGRHTRLPRISLLILLGFLLGPSVAGVLDPRSARSFDFVSVLALSMVGFLVGGKLSADVLRQLGKVILWVSLWEALVTYAVVALGLALLGVALEPALLLAAIATATDPAATFEAIREMKRRSAFADVLAGVVAVDDAWGLILFSLTVLALRAVNAEEAGVSAVEILGDTAVELVGAVLLGIALGLPMALLSGRIRRGEPTLLEALGMVLLCAGLAQWLHLSHLLACVALGATVVNRARHHLRPFHAVEEIEWPFLALFFIFCGAYLTVDALTGMGGLLLAYLAMRVAGRLLGGWLAALPAWVDSGLSRWMGLALLPQAGVALAMAFVAAELYPGLEDQLLPVVIAATVLFELVGPLVSRAVLDRSGQGNHQPVC</sequence>
<comment type="caution">
    <text evidence="9">The sequence shown here is derived from an EMBL/GenBank/DDBJ whole genome shotgun (WGS) entry which is preliminary data.</text>
</comment>
<dbReference type="EMBL" id="JAFKCZ010000002">
    <property type="protein sequence ID" value="MBN7795453.1"/>
    <property type="molecule type" value="Genomic_DNA"/>
</dbReference>
<dbReference type="InterPro" id="IPR038770">
    <property type="entry name" value="Na+/solute_symporter_sf"/>
</dbReference>
<feature type="transmembrane region" description="Helical" evidence="7">
    <location>
        <begin position="227"/>
        <end position="255"/>
    </location>
</feature>
<protein>
    <submittedName>
        <fullName evidence="9">Cation:proton antiporter</fullName>
    </submittedName>
</protein>
<comment type="subcellular location">
    <subcellularLocation>
        <location evidence="1">Membrane</location>
        <topology evidence="1">Multi-pass membrane protein</topology>
    </subcellularLocation>
</comment>
<accession>A0A939IKZ7</accession>
<keyword evidence="4 7" id="KW-1133">Transmembrane helix</keyword>
<feature type="transmembrane region" description="Helical" evidence="7">
    <location>
        <begin position="362"/>
        <end position="380"/>
    </location>
</feature>
<keyword evidence="2" id="KW-0813">Transport</keyword>
<dbReference type="GO" id="GO:0016020">
    <property type="term" value="C:membrane"/>
    <property type="evidence" value="ECO:0007669"/>
    <property type="project" value="UniProtKB-SubCell"/>
</dbReference>
<keyword evidence="3 7" id="KW-0812">Transmembrane</keyword>
<keyword evidence="2" id="KW-0050">Antiport</keyword>
<feature type="transmembrane region" description="Helical" evidence="7">
    <location>
        <begin position="99"/>
        <end position="125"/>
    </location>
</feature>
<dbReference type="Proteomes" id="UP000664303">
    <property type="component" value="Unassembled WGS sequence"/>
</dbReference>
<feature type="transmembrane region" description="Helical" evidence="7">
    <location>
        <begin position="58"/>
        <end position="79"/>
    </location>
</feature>
<proteinExistence type="predicted"/>
<dbReference type="Gene3D" id="1.20.1530.20">
    <property type="match status" value="1"/>
</dbReference>
<dbReference type="PANTHER" id="PTHR43021">
    <property type="entry name" value="NA(+)/H(+) ANTIPORTER-RELATED"/>
    <property type="match status" value="1"/>
</dbReference>
<evidence type="ECO:0000256" key="7">
    <source>
        <dbReference type="SAM" id="Phobius"/>
    </source>
</evidence>
<evidence type="ECO:0000256" key="3">
    <source>
        <dbReference type="ARBA" id="ARBA00022692"/>
    </source>
</evidence>
<evidence type="ECO:0000313" key="10">
    <source>
        <dbReference type="Proteomes" id="UP000664303"/>
    </source>
</evidence>
<feature type="transmembrane region" description="Helical" evidence="7">
    <location>
        <begin position="146"/>
        <end position="173"/>
    </location>
</feature>
<dbReference type="Pfam" id="PF00999">
    <property type="entry name" value="Na_H_Exchanger"/>
    <property type="match status" value="1"/>
</dbReference>
<feature type="domain" description="Cation/H+ exchanger transmembrane" evidence="8">
    <location>
        <begin position="16"/>
        <end position="379"/>
    </location>
</feature>
<gene>
    <name evidence="9" type="ORF">JYP50_02550</name>
</gene>
<reference evidence="9" key="1">
    <citation type="submission" date="2021-02" db="EMBL/GenBank/DDBJ databases">
        <title>PHA producing bacteria isolated from coastal sediment in Guangdong, Shenzhen.</title>
        <authorList>
            <person name="Zheng W."/>
            <person name="Yu S."/>
            <person name="Huang Y."/>
        </authorList>
    </citation>
    <scope>NUCLEOTIDE SEQUENCE</scope>
    <source>
        <strain evidence="9">TN14-10</strain>
    </source>
</reference>
<keyword evidence="6 7" id="KW-0472">Membrane</keyword>
<dbReference type="GO" id="GO:0015297">
    <property type="term" value="F:antiporter activity"/>
    <property type="evidence" value="ECO:0007669"/>
    <property type="project" value="UniProtKB-KW"/>
</dbReference>
<evidence type="ECO:0000256" key="2">
    <source>
        <dbReference type="ARBA" id="ARBA00022449"/>
    </source>
</evidence>
<dbReference type="GO" id="GO:1902600">
    <property type="term" value="P:proton transmembrane transport"/>
    <property type="evidence" value="ECO:0007669"/>
    <property type="project" value="InterPro"/>
</dbReference>
<feature type="transmembrane region" description="Helical" evidence="7">
    <location>
        <begin position="301"/>
        <end position="320"/>
    </location>
</feature>
<dbReference type="AlphaFoldDB" id="A0A939IKZ7"/>
<evidence type="ECO:0000256" key="1">
    <source>
        <dbReference type="ARBA" id="ARBA00004141"/>
    </source>
</evidence>
<evidence type="ECO:0000256" key="6">
    <source>
        <dbReference type="ARBA" id="ARBA00023136"/>
    </source>
</evidence>
<dbReference type="InterPro" id="IPR006153">
    <property type="entry name" value="Cation/H_exchanger_TM"/>
</dbReference>
<name>A0A939IKZ7_9GAMM</name>
<evidence type="ECO:0000313" key="9">
    <source>
        <dbReference type="EMBL" id="MBN7795453.1"/>
    </source>
</evidence>
<organism evidence="9 10">
    <name type="scientific">Parahaliea mediterranea</name>
    <dbReference type="NCBI Taxonomy" id="651086"/>
    <lineage>
        <taxon>Bacteria</taxon>
        <taxon>Pseudomonadati</taxon>
        <taxon>Pseudomonadota</taxon>
        <taxon>Gammaproteobacteria</taxon>
        <taxon>Cellvibrionales</taxon>
        <taxon>Halieaceae</taxon>
        <taxon>Parahaliea</taxon>
    </lineage>
</organism>
<dbReference type="PANTHER" id="PTHR43021:SF2">
    <property type="entry name" value="CATION_H+ EXCHANGER DOMAIN-CONTAINING PROTEIN"/>
    <property type="match status" value="1"/>
</dbReference>
<feature type="transmembrane region" description="Helical" evidence="7">
    <location>
        <begin position="193"/>
        <end position="215"/>
    </location>
</feature>
<keyword evidence="10" id="KW-1185">Reference proteome</keyword>
<evidence type="ECO:0000259" key="8">
    <source>
        <dbReference type="Pfam" id="PF00999"/>
    </source>
</evidence>